<feature type="compositionally biased region" description="Basic and acidic residues" evidence="1">
    <location>
        <begin position="36"/>
        <end position="50"/>
    </location>
</feature>
<accession>S8CC74</accession>
<feature type="compositionally biased region" description="Pro residues" evidence="1">
    <location>
        <begin position="1"/>
        <end position="11"/>
    </location>
</feature>
<reference evidence="2 3" key="1">
    <citation type="journal article" date="2013" name="BMC Genomics">
        <title>The miniature genome of a carnivorous plant Genlisea aurea contains a low number of genes and short non-coding sequences.</title>
        <authorList>
            <person name="Leushkin E.V."/>
            <person name="Sutormin R.A."/>
            <person name="Nabieva E.R."/>
            <person name="Penin A.A."/>
            <person name="Kondrashov A.S."/>
            <person name="Logacheva M.D."/>
        </authorList>
    </citation>
    <scope>NUCLEOTIDE SEQUENCE [LARGE SCALE GENOMIC DNA]</scope>
</reference>
<keyword evidence="3" id="KW-1185">Reference proteome</keyword>
<protein>
    <submittedName>
        <fullName evidence="2">Uncharacterized protein</fullName>
    </submittedName>
</protein>
<evidence type="ECO:0000313" key="2">
    <source>
        <dbReference type="EMBL" id="EPS64554.1"/>
    </source>
</evidence>
<feature type="non-terminal residue" evidence="2">
    <location>
        <position position="121"/>
    </location>
</feature>
<dbReference type="OrthoDB" id="778084at2759"/>
<dbReference type="Proteomes" id="UP000015453">
    <property type="component" value="Unassembled WGS sequence"/>
</dbReference>
<name>S8CC74_9LAMI</name>
<feature type="compositionally biased region" description="Basic residues" evidence="1">
    <location>
        <begin position="51"/>
        <end position="60"/>
    </location>
</feature>
<comment type="caution">
    <text evidence="2">The sequence shown here is derived from an EMBL/GenBank/DDBJ whole genome shotgun (WGS) entry which is preliminary data.</text>
</comment>
<sequence>MSRCLPYPPPGYTLRRAGEAALIESIKPQKRKEKSQRKTDKKRDKKERSKEKKNKSHGLRKSVDDKTRPETDPLERSSLSEEHGLPVVLGVPSSSTESIENSNKRKRNLLPDDCPPFSGKI</sequence>
<evidence type="ECO:0000256" key="1">
    <source>
        <dbReference type="SAM" id="MobiDB-lite"/>
    </source>
</evidence>
<gene>
    <name evidence="2" type="ORF">M569_10229</name>
</gene>
<organism evidence="2 3">
    <name type="scientific">Genlisea aurea</name>
    <dbReference type="NCBI Taxonomy" id="192259"/>
    <lineage>
        <taxon>Eukaryota</taxon>
        <taxon>Viridiplantae</taxon>
        <taxon>Streptophyta</taxon>
        <taxon>Embryophyta</taxon>
        <taxon>Tracheophyta</taxon>
        <taxon>Spermatophyta</taxon>
        <taxon>Magnoliopsida</taxon>
        <taxon>eudicotyledons</taxon>
        <taxon>Gunneridae</taxon>
        <taxon>Pentapetalae</taxon>
        <taxon>asterids</taxon>
        <taxon>lamiids</taxon>
        <taxon>Lamiales</taxon>
        <taxon>Lentibulariaceae</taxon>
        <taxon>Genlisea</taxon>
    </lineage>
</organism>
<proteinExistence type="predicted"/>
<dbReference type="EMBL" id="AUSU01004748">
    <property type="protein sequence ID" value="EPS64554.1"/>
    <property type="molecule type" value="Genomic_DNA"/>
</dbReference>
<feature type="region of interest" description="Disordered" evidence="1">
    <location>
        <begin position="1"/>
        <end position="121"/>
    </location>
</feature>
<feature type="compositionally biased region" description="Polar residues" evidence="1">
    <location>
        <begin position="92"/>
        <end position="101"/>
    </location>
</feature>
<dbReference type="AlphaFoldDB" id="S8CC74"/>
<feature type="compositionally biased region" description="Basic and acidic residues" evidence="1">
    <location>
        <begin position="61"/>
        <end position="84"/>
    </location>
</feature>
<evidence type="ECO:0000313" key="3">
    <source>
        <dbReference type="Proteomes" id="UP000015453"/>
    </source>
</evidence>